<dbReference type="Proteomes" id="UP000273516">
    <property type="component" value="Unassembled WGS sequence"/>
</dbReference>
<dbReference type="AlphaFoldDB" id="A0A3M0MIY2"/>
<accession>A0A3M0MIY2</accession>
<sequence length="181" mass="19535">MSRGAALAAVLAGVVLLGGMMNTKPDYNSTFQPFVTNTNPGEEGMGRLFTARITEAHIASQIEFDHWGEQLRRDSAGVFLIVRLSASGTARSTRLTAIWLGASGRQYSVSSRVELPSSGIEYKWFQPGLFQRAVAVFELPEDEIKGGRLALMAAGDARLDSAVQIPLQTLGPKQDVTRIGP</sequence>
<dbReference type="OrthoDB" id="7375531at2"/>
<name>A0A3M0MIY2_9RHOB</name>
<proteinExistence type="predicted"/>
<keyword evidence="2" id="KW-1185">Reference proteome</keyword>
<reference evidence="1 2" key="1">
    <citation type="submission" date="2018-07" db="EMBL/GenBank/DDBJ databases">
        <authorList>
            <person name="Zhang Y."/>
            <person name="Wang L."/>
            <person name="Ma S."/>
        </authorList>
    </citation>
    <scope>NUCLEOTIDE SEQUENCE [LARGE SCALE GENOMIC DNA]</scope>
    <source>
        <strain evidence="1 2">4-2</strain>
    </source>
</reference>
<dbReference type="RefSeq" id="WP_122111369.1">
    <property type="nucleotide sequence ID" value="NZ_QOKZ01000002.1"/>
</dbReference>
<comment type="caution">
    <text evidence="1">The sequence shown here is derived from an EMBL/GenBank/DDBJ whole genome shotgun (WGS) entry which is preliminary data.</text>
</comment>
<evidence type="ECO:0000313" key="2">
    <source>
        <dbReference type="Proteomes" id="UP000273516"/>
    </source>
</evidence>
<gene>
    <name evidence="1" type="ORF">C9E81_05785</name>
</gene>
<dbReference type="EMBL" id="QOKZ01000002">
    <property type="protein sequence ID" value="RMC36204.1"/>
    <property type="molecule type" value="Genomic_DNA"/>
</dbReference>
<organism evidence="1 2">
    <name type="scientific">Paracoccus alkanivorans</name>
    <dbReference type="NCBI Taxonomy" id="2116655"/>
    <lineage>
        <taxon>Bacteria</taxon>
        <taxon>Pseudomonadati</taxon>
        <taxon>Pseudomonadota</taxon>
        <taxon>Alphaproteobacteria</taxon>
        <taxon>Rhodobacterales</taxon>
        <taxon>Paracoccaceae</taxon>
        <taxon>Paracoccus</taxon>
    </lineage>
</organism>
<protein>
    <recommendedName>
        <fullName evidence="3">DUF4352 domain-containing protein</fullName>
    </recommendedName>
</protein>
<evidence type="ECO:0000313" key="1">
    <source>
        <dbReference type="EMBL" id="RMC36204.1"/>
    </source>
</evidence>
<evidence type="ECO:0008006" key="3">
    <source>
        <dbReference type="Google" id="ProtNLM"/>
    </source>
</evidence>